<dbReference type="RefSeq" id="WP_156990602.1">
    <property type="nucleotide sequence ID" value="NZ_VWXL01000053.1"/>
</dbReference>
<evidence type="ECO:0000313" key="2">
    <source>
        <dbReference type="Proteomes" id="UP000469440"/>
    </source>
</evidence>
<proteinExistence type="predicted"/>
<evidence type="ECO:0000313" key="1">
    <source>
        <dbReference type="EMBL" id="MVB11356.1"/>
    </source>
</evidence>
<reference evidence="1 2" key="1">
    <citation type="submission" date="2019-09" db="EMBL/GenBank/DDBJ databases">
        <title>Genome sequence of Clostridium sp. EA1.</title>
        <authorList>
            <person name="Poehlein A."/>
            <person name="Bengelsdorf F.R."/>
            <person name="Daniel R."/>
        </authorList>
    </citation>
    <scope>NUCLEOTIDE SEQUENCE [LARGE SCALE GENOMIC DNA]</scope>
    <source>
        <strain evidence="1 2">EA1</strain>
    </source>
</reference>
<sequence>MREYPVELDSKGQMAAMHLSDRLKRKWLKRRGDEFIVPCADVQQMCVEAGHPEYFNSLRNRIYRAMEVDHSLMECVMVDLFQPDAIRLPEKGVAAFRDILTSYFNEEDIDALHEYLHDQTELKQCEYSMRQNIRALSSPELKKCVSEWNKMVNENRLDRVAADRLKSMVSQELKERKRIF</sequence>
<organism evidence="1 2">
    <name type="scientific">Caproicibacter fermentans</name>
    <dbReference type="NCBI Taxonomy" id="2576756"/>
    <lineage>
        <taxon>Bacteria</taxon>
        <taxon>Bacillati</taxon>
        <taxon>Bacillota</taxon>
        <taxon>Clostridia</taxon>
        <taxon>Eubacteriales</taxon>
        <taxon>Acutalibacteraceae</taxon>
        <taxon>Caproicibacter</taxon>
    </lineage>
</organism>
<name>A0A6N8HZU7_9FIRM</name>
<dbReference type="AlphaFoldDB" id="A0A6N8HZU7"/>
<dbReference type="Proteomes" id="UP000469440">
    <property type="component" value="Unassembled WGS sequence"/>
</dbReference>
<dbReference type="EMBL" id="VWXL01000053">
    <property type="protein sequence ID" value="MVB11356.1"/>
    <property type="molecule type" value="Genomic_DNA"/>
</dbReference>
<accession>A0A6N8HZU7</accession>
<protein>
    <submittedName>
        <fullName evidence="1">Uncharacterized protein</fullName>
    </submittedName>
</protein>
<gene>
    <name evidence="1" type="ORF">CAFE_20700</name>
</gene>
<dbReference type="OrthoDB" id="9803752at2"/>
<keyword evidence="2" id="KW-1185">Reference proteome</keyword>
<comment type="caution">
    <text evidence="1">The sequence shown here is derived from an EMBL/GenBank/DDBJ whole genome shotgun (WGS) entry which is preliminary data.</text>
</comment>